<dbReference type="InterPro" id="IPR006047">
    <property type="entry name" value="GH13_cat_dom"/>
</dbReference>
<dbReference type="SMART" id="SM00642">
    <property type="entry name" value="Aamy"/>
    <property type="match status" value="1"/>
</dbReference>
<keyword evidence="4" id="KW-0462">Maltose metabolism</keyword>
<evidence type="ECO:0000256" key="4">
    <source>
        <dbReference type="ARBA" id="ARBA00026248"/>
    </source>
</evidence>
<dbReference type="GO" id="GO:0007017">
    <property type="term" value="P:microtubule-based process"/>
    <property type="evidence" value="ECO:0007669"/>
    <property type="project" value="InterPro"/>
</dbReference>
<reference evidence="8" key="1">
    <citation type="submission" date="2023-01" db="EMBL/GenBank/DDBJ databases">
        <title>The growth and conidiation of Purpureocillium lavendulum are regulated by nitrogen source and histone H3K14 acetylation.</title>
        <authorList>
            <person name="Tang P."/>
            <person name="Han J."/>
            <person name="Zhang C."/>
            <person name="Tang P."/>
            <person name="Qi F."/>
            <person name="Zhang K."/>
            <person name="Liang L."/>
        </authorList>
    </citation>
    <scope>NUCLEOTIDE SEQUENCE</scope>
    <source>
        <strain evidence="8">YMF1.00683</strain>
    </source>
</reference>
<dbReference type="GO" id="GO:0000025">
    <property type="term" value="P:maltose catabolic process"/>
    <property type="evidence" value="ECO:0007669"/>
    <property type="project" value="TreeGrafter"/>
</dbReference>
<gene>
    <name evidence="8" type="ORF">O9K51_00431</name>
</gene>
<sequence length="1364" mass="150482">MFAGTRPRLVDCSARESNRIRDVTMGSQVEQPRSWWKESSVYQIYPASFQDSTGSGVGDLKGIISRVDYLKDLGVDIVWLSPIFKSPQHDMGYDISDYRSIDPPYGDISDVDVLRDRLHERGMKLVLDLVMNHTSDEHPWFQESRKSRDNPFRDWYVWRPPRYDAQGNRQPPNNWESHFQGSAWEWDEATGEYYLHLFCREQPDLNWENPAVRRAAHDVMCFWLDRGADGFRIDVINFISKDQAFPDSKEHVLKGHEFYACGPRLHEYLKELGAILKEYDAFSVGEMPCVHDQDELIKAVGAGRDELSMIFHFELMDIDHGSNGKFSAQTWPLSRLKQTVNKWQRLMYDRNGWNALYLENHDQPRSVSRFASDDPEHRAASAKLIAVFLGFQAGTPFIYQGQEIGMVNVPKDWPMEEYKDIDCVNHWAADGARKSLYKDSADEETKAKLKVEYQKKSRDNARTPMQWDASPHAGFTTADATPWMRVHDNFTTVNAASQTSDPQSVYHTWRRVLEKRKALKDVFVYGDFALVDEANDDVFAYERRASAGAGGDAALVVCNFSGADRAWKWDGAPPRDVLVSTAGKGLKDVSGGEIRLGPWEASKEAKRPQTPSLILVDQLANGLALLHDPSSLVLADAHVVPDETHRQLRHEHRLDKRRGAAAGDDAVVDGPRLEQAAELADEIVAHEVEAARAVVPRVEVVLPAHRPGLSGGDLVREGGAVVRGLAVDDAEQVVAVLCEALRQGVPLQVGNLVCCLTFILFPLEKSSRAALSTGPPHHGQTGAAASTTVARTPSPAPPVLWSVSDPISAWTLNWENDVGILNTAGGGDGDLAASTRFLGRSLGGGFFLADSNDSIELTVLIFLRGGDRTAALCSLSPRASFNEAFVDGGGGELLGTRSFPELAVVAEFSTSCELARSSSSLFLFAFPVVPRNVVRWMPPLAALSSSELQELSSKASTSALLVENSAVADVSWTLGTSANRAQSDDEFYDVDDDESQAISRSRLRIDEARSRFLPASVDANGVDFSDRVDGKRKSYKASSRRQRILDDGTEELGDLSDDDDEESLERKIARLKREVAEAKEDYAKLKADAATKEHATHSDERLDSLSELLDGISTPLGVSSGNGAVKAFQPKAVTDDATATDGPTYTVTYAPTYEQSHALAKAADFDRRLLLLEKALGISSSSAPEAGQDGLPRAILPTLDSMEKQISTLSQASTANLDAISRRVRTLASEQDKLNDSREKAKVLREELGKHAPASPSDESEQEAKINALYGILPTIENLTPMLPPLLDRLRSLRAIHADAATASQTLERIETQQAEMTAELRQWKDGLEKMEGAIKDGDATVKGNAKVMEGWVKDLEERMAKLA</sequence>
<comment type="subcellular location">
    <subcellularLocation>
        <location evidence="1">Cytoplasm</location>
    </subcellularLocation>
</comment>
<dbReference type="GO" id="GO:0005869">
    <property type="term" value="C:dynactin complex"/>
    <property type="evidence" value="ECO:0007669"/>
    <property type="project" value="InterPro"/>
</dbReference>
<dbReference type="InterPro" id="IPR017853">
    <property type="entry name" value="GH"/>
</dbReference>
<evidence type="ECO:0000313" key="9">
    <source>
        <dbReference type="Proteomes" id="UP001163105"/>
    </source>
</evidence>
<accession>A0AB34G3R9</accession>
<dbReference type="InterPro" id="IPR028133">
    <property type="entry name" value="Dynamitin"/>
</dbReference>
<evidence type="ECO:0000256" key="5">
    <source>
        <dbReference type="SAM" id="Coils"/>
    </source>
</evidence>
<proteinExistence type="inferred from homology"/>
<evidence type="ECO:0000256" key="1">
    <source>
        <dbReference type="ARBA" id="ARBA00004496"/>
    </source>
</evidence>
<dbReference type="PANTHER" id="PTHR10357:SF232">
    <property type="entry name" value="GLYCOSYL HYDROLASE FAMILY 13 CATALYTIC DOMAIN-CONTAINING PROTEIN"/>
    <property type="match status" value="1"/>
</dbReference>
<feature type="coiled-coil region" evidence="5">
    <location>
        <begin position="1300"/>
        <end position="1327"/>
    </location>
</feature>
<feature type="region of interest" description="Disordered" evidence="6">
    <location>
        <begin position="770"/>
        <end position="791"/>
    </location>
</feature>
<evidence type="ECO:0000256" key="2">
    <source>
        <dbReference type="ARBA" id="ARBA00008061"/>
    </source>
</evidence>
<dbReference type="GO" id="GO:0004575">
    <property type="term" value="F:sucrose alpha-glucosidase activity"/>
    <property type="evidence" value="ECO:0007669"/>
    <property type="project" value="TreeGrafter"/>
</dbReference>
<dbReference type="Pfam" id="PF00128">
    <property type="entry name" value="Alpha-amylase"/>
    <property type="match status" value="1"/>
</dbReference>
<dbReference type="SUPFAM" id="SSF51011">
    <property type="entry name" value="Glycosyl hydrolase domain"/>
    <property type="match status" value="1"/>
</dbReference>
<feature type="coiled-coil region" evidence="5">
    <location>
        <begin position="1061"/>
        <end position="1095"/>
    </location>
</feature>
<comment type="similarity">
    <text evidence="2">Belongs to the glycosyl hydrolase 13 family.</text>
</comment>
<organism evidence="8 9">
    <name type="scientific">Purpureocillium lavendulum</name>
    <dbReference type="NCBI Taxonomy" id="1247861"/>
    <lineage>
        <taxon>Eukaryota</taxon>
        <taxon>Fungi</taxon>
        <taxon>Dikarya</taxon>
        <taxon>Ascomycota</taxon>
        <taxon>Pezizomycotina</taxon>
        <taxon>Sordariomycetes</taxon>
        <taxon>Hypocreomycetidae</taxon>
        <taxon>Hypocreales</taxon>
        <taxon>Ophiocordycipitaceae</taxon>
        <taxon>Purpureocillium</taxon>
    </lineage>
</organism>
<dbReference type="FunFam" id="3.20.20.80:FF:000087">
    <property type="entry name" value="Oligo-1,6-glucosidase IMA1"/>
    <property type="match status" value="1"/>
</dbReference>
<dbReference type="InterPro" id="IPR013780">
    <property type="entry name" value="Glyco_hydro_b"/>
</dbReference>
<dbReference type="Gene3D" id="3.20.20.80">
    <property type="entry name" value="Glycosidases"/>
    <property type="match status" value="1"/>
</dbReference>
<evidence type="ECO:0000256" key="3">
    <source>
        <dbReference type="ARBA" id="ARBA00022490"/>
    </source>
</evidence>
<dbReference type="EMBL" id="JAQHRD010000001">
    <property type="protein sequence ID" value="KAJ6445668.1"/>
    <property type="molecule type" value="Genomic_DNA"/>
</dbReference>
<dbReference type="InterPro" id="IPR045857">
    <property type="entry name" value="O16G_dom_2"/>
</dbReference>
<name>A0AB34G3R9_9HYPO</name>
<dbReference type="GO" id="GO:0005737">
    <property type="term" value="C:cytoplasm"/>
    <property type="evidence" value="ECO:0007669"/>
    <property type="project" value="UniProtKB-SubCell"/>
</dbReference>
<feature type="domain" description="Glycosyl hydrolase family 13 catalytic" evidence="7">
    <location>
        <begin position="43"/>
        <end position="462"/>
    </location>
</feature>
<dbReference type="FunFam" id="3.90.400.10:FF:000003">
    <property type="entry name" value="Probable alpha-glucosidase (Maltase)"/>
    <property type="match status" value="1"/>
</dbReference>
<keyword evidence="9" id="KW-1185">Reference proteome</keyword>
<evidence type="ECO:0000313" key="8">
    <source>
        <dbReference type="EMBL" id="KAJ6445668.1"/>
    </source>
</evidence>
<dbReference type="GO" id="GO:0004574">
    <property type="term" value="F:oligo-1,6-glucosidase activity"/>
    <property type="evidence" value="ECO:0007669"/>
    <property type="project" value="TreeGrafter"/>
</dbReference>
<dbReference type="GO" id="GO:0004556">
    <property type="term" value="F:alpha-amylase activity"/>
    <property type="evidence" value="ECO:0007669"/>
    <property type="project" value="TreeGrafter"/>
</dbReference>
<evidence type="ECO:0000256" key="6">
    <source>
        <dbReference type="SAM" id="MobiDB-lite"/>
    </source>
</evidence>
<keyword evidence="5" id="KW-0175">Coiled coil</keyword>
<dbReference type="Pfam" id="PF04912">
    <property type="entry name" value="Dynamitin"/>
    <property type="match status" value="1"/>
</dbReference>
<dbReference type="GO" id="GO:0033934">
    <property type="term" value="F:glucan 1,4-alpha-maltotriohydrolase activity"/>
    <property type="evidence" value="ECO:0007669"/>
    <property type="project" value="TreeGrafter"/>
</dbReference>
<evidence type="ECO:0000259" key="7">
    <source>
        <dbReference type="SMART" id="SM00642"/>
    </source>
</evidence>
<dbReference type="GO" id="GO:0005987">
    <property type="term" value="P:sucrose catabolic process"/>
    <property type="evidence" value="ECO:0007669"/>
    <property type="project" value="TreeGrafter"/>
</dbReference>
<comment type="caution">
    <text evidence="8">The sequence shown here is derived from an EMBL/GenBank/DDBJ whole genome shotgun (WGS) entry which is preliminary data.</text>
</comment>
<dbReference type="CDD" id="cd11333">
    <property type="entry name" value="AmyAc_SI_OligoGlu_DGase"/>
    <property type="match status" value="1"/>
</dbReference>
<dbReference type="Gene3D" id="2.60.40.1180">
    <property type="entry name" value="Golgi alpha-mannosidase II"/>
    <property type="match status" value="1"/>
</dbReference>
<keyword evidence="3" id="KW-0963">Cytoplasm</keyword>
<dbReference type="Gene3D" id="3.90.400.10">
    <property type="entry name" value="Oligo-1,6-glucosidase, Domain 2"/>
    <property type="match status" value="1"/>
</dbReference>
<dbReference type="SUPFAM" id="SSF51445">
    <property type="entry name" value="(Trans)glycosidases"/>
    <property type="match status" value="1"/>
</dbReference>
<protein>
    <recommendedName>
        <fullName evidence="7">Glycosyl hydrolase family 13 catalytic domain-containing protein</fullName>
    </recommendedName>
</protein>
<dbReference type="Proteomes" id="UP001163105">
    <property type="component" value="Unassembled WGS sequence"/>
</dbReference>
<dbReference type="PANTHER" id="PTHR10357">
    <property type="entry name" value="ALPHA-AMYLASE FAMILY MEMBER"/>
    <property type="match status" value="1"/>
</dbReference>